<dbReference type="AlphaFoldDB" id="A0AAD9P3X5"/>
<proteinExistence type="predicted"/>
<organism evidence="3 4">
    <name type="scientific">Ridgeia piscesae</name>
    <name type="common">Tubeworm</name>
    <dbReference type="NCBI Taxonomy" id="27915"/>
    <lineage>
        <taxon>Eukaryota</taxon>
        <taxon>Metazoa</taxon>
        <taxon>Spiralia</taxon>
        <taxon>Lophotrochozoa</taxon>
        <taxon>Annelida</taxon>
        <taxon>Polychaeta</taxon>
        <taxon>Sedentaria</taxon>
        <taxon>Canalipalpata</taxon>
        <taxon>Sabellida</taxon>
        <taxon>Siboglinidae</taxon>
        <taxon>Ridgeia</taxon>
    </lineage>
</organism>
<comment type="caution">
    <text evidence="3">The sequence shown here is derived from an EMBL/GenBank/DDBJ whole genome shotgun (WGS) entry which is preliminary data.</text>
</comment>
<accession>A0AAD9P3X5</accession>
<dbReference type="EMBL" id="JAODUO010000156">
    <property type="protein sequence ID" value="KAK2187724.1"/>
    <property type="molecule type" value="Genomic_DNA"/>
</dbReference>
<dbReference type="InterPro" id="IPR022164">
    <property type="entry name" value="Kinesin-like"/>
</dbReference>
<protein>
    <recommendedName>
        <fullName evidence="2">Kinesin-like domain-containing protein</fullName>
    </recommendedName>
</protein>
<dbReference type="Pfam" id="PF12473">
    <property type="entry name" value="DUF3694"/>
    <property type="match status" value="2"/>
</dbReference>
<gene>
    <name evidence="3" type="ORF">NP493_156g05021</name>
</gene>
<dbReference type="Proteomes" id="UP001209878">
    <property type="component" value="Unassembled WGS sequence"/>
</dbReference>
<name>A0AAD9P3X5_RIDPI</name>
<sequence length="355" mass="40161">MCHQACSTCAFVARLSPMVCHPSPRIHSAHPHDTGHVHTTYDLLVWFEIQELGPSGDYVSVSVDHNGELPCAGTFLLHQGIQRRLVVTIVHESGPDLIWRDVKELVVGRIRTTPETFFHFEAAWDSSLHNSALLNRITPYGEKIFMTISAYLEKDFQCKVMVVGERRRQRRVLDTSGTYVRGEENLQGWRPRGDSLIVEHQWELEKLNRLEMVEKTRHILLLREKLQEQNRSHEISKLDKEAMNMSKQARSVGLGKQRESLEPEKDLDETEVAPVPVGAGRQGSCEEVGECNHKKDLLSKCLALLMRGWAQQPLPLVSKAMELSMTDTVASDDSDMMSSTCDSDKMSSQNDMTLG</sequence>
<keyword evidence="4" id="KW-1185">Reference proteome</keyword>
<feature type="region of interest" description="Disordered" evidence="1">
    <location>
        <begin position="328"/>
        <end position="355"/>
    </location>
</feature>
<feature type="region of interest" description="Disordered" evidence="1">
    <location>
        <begin position="249"/>
        <end position="269"/>
    </location>
</feature>
<evidence type="ECO:0000256" key="1">
    <source>
        <dbReference type="SAM" id="MobiDB-lite"/>
    </source>
</evidence>
<evidence type="ECO:0000259" key="2">
    <source>
        <dbReference type="Pfam" id="PF12473"/>
    </source>
</evidence>
<feature type="domain" description="Kinesin-like" evidence="2">
    <location>
        <begin position="57"/>
        <end position="114"/>
    </location>
</feature>
<evidence type="ECO:0000313" key="3">
    <source>
        <dbReference type="EMBL" id="KAK2187724.1"/>
    </source>
</evidence>
<evidence type="ECO:0000313" key="4">
    <source>
        <dbReference type="Proteomes" id="UP001209878"/>
    </source>
</evidence>
<reference evidence="3" key="1">
    <citation type="journal article" date="2023" name="Mol. Biol. Evol.">
        <title>Third-Generation Sequencing Reveals the Adaptive Role of the Epigenome in Three Deep-Sea Polychaetes.</title>
        <authorList>
            <person name="Perez M."/>
            <person name="Aroh O."/>
            <person name="Sun Y."/>
            <person name="Lan Y."/>
            <person name="Juniper S.K."/>
            <person name="Young C.R."/>
            <person name="Angers B."/>
            <person name="Qian P.Y."/>
        </authorList>
    </citation>
    <scope>NUCLEOTIDE SEQUENCE</scope>
    <source>
        <strain evidence="3">R07B-5</strain>
    </source>
</reference>
<feature type="domain" description="Kinesin-like" evidence="2">
    <location>
        <begin position="116"/>
        <end position="154"/>
    </location>
</feature>